<sequence>MTSKSSIIIRRKTMPKRVGEPIHPGEILAEELEFMGINGVELATKIDVPKNRIYQIVNGERSITADTALRLGKFFGTGPRIWLKLQIAYDLDVASKQMGNVLNDIFTYEHQLT</sequence>
<dbReference type="SMART" id="SM00530">
    <property type="entry name" value="HTH_XRE"/>
    <property type="match status" value="1"/>
</dbReference>
<dbReference type="CDD" id="cd00093">
    <property type="entry name" value="HTH_XRE"/>
    <property type="match status" value="1"/>
</dbReference>
<dbReference type="InterPro" id="IPR010982">
    <property type="entry name" value="Lambda_DNA-bd_dom_sf"/>
</dbReference>
<dbReference type="GO" id="GO:0003677">
    <property type="term" value="F:DNA binding"/>
    <property type="evidence" value="ECO:0007669"/>
    <property type="project" value="UniProtKB-KW"/>
</dbReference>
<proteinExistence type="predicted"/>
<evidence type="ECO:0000256" key="1">
    <source>
        <dbReference type="ARBA" id="ARBA00023125"/>
    </source>
</evidence>
<protein>
    <submittedName>
        <fullName evidence="3">Addiction module antidote protein, HigA family</fullName>
    </submittedName>
</protein>
<name>A0A2P7NS31_9PROT</name>
<keyword evidence="4" id="KW-1185">Reference proteome</keyword>
<dbReference type="PANTHER" id="PTHR36924">
    <property type="entry name" value="ANTITOXIN HIGA-1"/>
    <property type="match status" value="1"/>
</dbReference>
<feature type="domain" description="HTH cro/C1-type" evidence="2">
    <location>
        <begin position="41"/>
        <end position="83"/>
    </location>
</feature>
<dbReference type="Gene3D" id="1.10.260.40">
    <property type="entry name" value="lambda repressor-like DNA-binding domains"/>
    <property type="match status" value="1"/>
</dbReference>
<comment type="caution">
    <text evidence="3">The sequence shown here is derived from an EMBL/GenBank/DDBJ whole genome shotgun (WGS) entry which is preliminary data.</text>
</comment>
<dbReference type="PROSITE" id="PS50943">
    <property type="entry name" value="HTH_CROC1"/>
    <property type="match status" value="1"/>
</dbReference>
<dbReference type="AlphaFoldDB" id="A0A2P7NS31"/>
<organism evidence="3 4">
    <name type="scientific">Nitrosomonas supralitoralis</name>
    <dbReference type="NCBI Taxonomy" id="2116706"/>
    <lineage>
        <taxon>Bacteria</taxon>
        <taxon>Pseudomonadati</taxon>
        <taxon>Pseudomonadota</taxon>
        <taxon>Betaproteobacteria</taxon>
        <taxon>Nitrosomonadales</taxon>
        <taxon>Nitrosomonadaceae</taxon>
        <taxon>Nitrosomonas</taxon>
    </lineage>
</organism>
<dbReference type="NCBIfam" id="TIGR02607">
    <property type="entry name" value="antidote_HigA"/>
    <property type="match status" value="1"/>
</dbReference>
<reference evidence="3 4" key="1">
    <citation type="submission" date="2018-03" db="EMBL/GenBank/DDBJ databases">
        <title>Draft genome of Nitrosomonas supralitoralis APG5.</title>
        <authorList>
            <person name="Urakawa H."/>
            <person name="Lopez J.V."/>
        </authorList>
    </citation>
    <scope>NUCLEOTIDE SEQUENCE [LARGE SCALE GENOMIC DNA]</scope>
    <source>
        <strain evidence="3 4">APG5</strain>
    </source>
</reference>
<dbReference type="Pfam" id="PF01381">
    <property type="entry name" value="HTH_3"/>
    <property type="match status" value="1"/>
</dbReference>
<dbReference type="InterPro" id="IPR013430">
    <property type="entry name" value="Toxin_antidote_HigA"/>
</dbReference>
<dbReference type="PANTHER" id="PTHR36924:SF1">
    <property type="entry name" value="ANTITOXIN HIGA-1"/>
    <property type="match status" value="1"/>
</dbReference>
<evidence type="ECO:0000313" key="4">
    <source>
        <dbReference type="Proteomes" id="UP000241912"/>
    </source>
</evidence>
<accession>A0A2P7NS31</accession>
<evidence type="ECO:0000313" key="3">
    <source>
        <dbReference type="EMBL" id="PSJ16249.1"/>
    </source>
</evidence>
<dbReference type="Proteomes" id="UP000241912">
    <property type="component" value="Unassembled WGS sequence"/>
</dbReference>
<keyword evidence="1" id="KW-0238">DNA-binding</keyword>
<dbReference type="SUPFAM" id="SSF47413">
    <property type="entry name" value="lambda repressor-like DNA-binding domains"/>
    <property type="match status" value="1"/>
</dbReference>
<dbReference type="OrthoDB" id="5297543at2"/>
<evidence type="ECO:0000259" key="2">
    <source>
        <dbReference type="PROSITE" id="PS50943"/>
    </source>
</evidence>
<dbReference type="InterPro" id="IPR001387">
    <property type="entry name" value="Cro/C1-type_HTH"/>
</dbReference>
<dbReference type="EMBL" id="PXXU01000060">
    <property type="protein sequence ID" value="PSJ16249.1"/>
    <property type="molecule type" value="Genomic_DNA"/>
</dbReference>
<gene>
    <name evidence="3" type="primary">higA</name>
    <name evidence="3" type="ORF">C7H79_14470</name>
</gene>